<evidence type="ECO:0000256" key="15">
    <source>
        <dbReference type="ARBA" id="ARBA00032176"/>
    </source>
</evidence>
<accession>A0A7Y6JVH2</accession>
<evidence type="ECO:0000256" key="5">
    <source>
        <dbReference type="ARBA" id="ARBA00012105"/>
    </source>
</evidence>
<evidence type="ECO:0000256" key="9">
    <source>
        <dbReference type="ARBA" id="ARBA00022643"/>
    </source>
</evidence>
<dbReference type="GO" id="GO:0005524">
    <property type="term" value="F:ATP binding"/>
    <property type="evidence" value="ECO:0007669"/>
    <property type="project" value="UniProtKB-KW"/>
</dbReference>
<dbReference type="PANTHER" id="PTHR22749:SF6">
    <property type="entry name" value="RIBOFLAVIN KINASE"/>
    <property type="match status" value="1"/>
</dbReference>
<keyword evidence="11" id="KW-0548">Nucleotidyltransferase</keyword>
<evidence type="ECO:0000256" key="14">
    <source>
        <dbReference type="ARBA" id="ARBA00022840"/>
    </source>
</evidence>
<dbReference type="CDD" id="cd02064">
    <property type="entry name" value="FAD_synthetase_N"/>
    <property type="match status" value="1"/>
</dbReference>
<keyword evidence="8" id="KW-0285">Flavoprotein</keyword>
<organism evidence="19 20">
    <name type="scientific">Paraburkholderia youngii</name>
    <dbReference type="NCBI Taxonomy" id="2782701"/>
    <lineage>
        <taxon>Bacteria</taxon>
        <taxon>Pseudomonadati</taxon>
        <taxon>Pseudomonadota</taxon>
        <taxon>Betaproteobacteria</taxon>
        <taxon>Burkholderiales</taxon>
        <taxon>Burkholderiaceae</taxon>
        <taxon>Paraburkholderia</taxon>
    </lineage>
</organism>
<comment type="similarity">
    <text evidence="4">Belongs to the RibF family.</text>
</comment>
<reference evidence="19 20" key="1">
    <citation type="submission" date="2020-02" db="EMBL/GenBank/DDBJ databases">
        <title>Paraburkholderia simonii sp. nov. and Paraburkholderia youngii sp. nov. Brazilian and Mexican Mimosa-associated rhizobia.</title>
        <authorList>
            <person name="Mavima L."/>
            <person name="Beukes C.W."/>
            <person name="Chan W.Y."/>
            <person name="Palmer M."/>
            <person name="De Meyer S.E."/>
            <person name="James E.K."/>
            <person name="Venter S.N."/>
            <person name="Steenkamp E.T."/>
        </authorList>
    </citation>
    <scope>NUCLEOTIDE SEQUENCE [LARGE SCALE GENOMIC DNA]</scope>
    <source>
        <strain evidence="19 20">JPY169</strain>
    </source>
</reference>
<evidence type="ECO:0000256" key="11">
    <source>
        <dbReference type="ARBA" id="ARBA00022695"/>
    </source>
</evidence>
<dbReference type="GO" id="GO:0006747">
    <property type="term" value="P:FAD biosynthetic process"/>
    <property type="evidence" value="ECO:0007669"/>
    <property type="project" value="UniProtKB-UniPathway"/>
</dbReference>
<evidence type="ECO:0000256" key="10">
    <source>
        <dbReference type="ARBA" id="ARBA00022679"/>
    </source>
</evidence>
<dbReference type="GO" id="GO:0008531">
    <property type="term" value="F:riboflavin kinase activity"/>
    <property type="evidence" value="ECO:0007669"/>
    <property type="project" value="UniProtKB-EC"/>
</dbReference>
<evidence type="ECO:0000256" key="3">
    <source>
        <dbReference type="ARBA" id="ARBA00005201"/>
    </source>
</evidence>
<keyword evidence="10" id="KW-0808">Transferase</keyword>
<evidence type="ECO:0000313" key="19">
    <source>
        <dbReference type="EMBL" id="NUX99113.1"/>
    </source>
</evidence>
<keyword evidence="13" id="KW-0274">FAD</keyword>
<comment type="catalytic activity">
    <reaction evidence="16">
        <text>riboflavin + ATP = FMN + ADP + H(+)</text>
        <dbReference type="Rhea" id="RHEA:14357"/>
        <dbReference type="ChEBI" id="CHEBI:15378"/>
        <dbReference type="ChEBI" id="CHEBI:30616"/>
        <dbReference type="ChEBI" id="CHEBI:57986"/>
        <dbReference type="ChEBI" id="CHEBI:58210"/>
        <dbReference type="ChEBI" id="CHEBI:456216"/>
        <dbReference type="EC" id="2.7.1.26"/>
    </reaction>
</comment>
<dbReference type="InterPro" id="IPR014729">
    <property type="entry name" value="Rossmann-like_a/b/a_fold"/>
</dbReference>
<keyword evidence="14" id="KW-0067">ATP-binding</keyword>
<proteinExistence type="inferred from homology"/>
<evidence type="ECO:0000256" key="4">
    <source>
        <dbReference type="ARBA" id="ARBA00010214"/>
    </source>
</evidence>
<evidence type="ECO:0000256" key="8">
    <source>
        <dbReference type="ARBA" id="ARBA00022630"/>
    </source>
</evidence>
<evidence type="ECO:0000259" key="18">
    <source>
        <dbReference type="Pfam" id="PF06574"/>
    </source>
</evidence>
<dbReference type="GO" id="GO:0009231">
    <property type="term" value="P:riboflavin biosynthetic process"/>
    <property type="evidence" value="ECO:0007669"/>
    <property type="project" value="InterPro"/>
</dbReference>
<comment type="pathway">
    <text evidence="3">Cofactor biosynthesis; FMN biosynthesis; FMN from riboflavin (ATP route): step 1/1.</text>
</comment>
<dbReference type="SUPFAM" id="SSF52374">
    <property type="entry name" value="Nucleotidylyl transferase"/>
    <property type="match status" value="1"/>
</dbReference>
<dbReference type="EMBL" id="JAALDK010000001">
    <property type="protein sequence ID" value="NUX99113.1"/>
    <property type="molecule type" value="Genomic_DNA"/>
</dbReference>
<evidence type="ECO:0000313" key="20">
    <source>
        <dbReference type="Proteomes" id="UP000594380"/>
    </source>
</evidence>
<dbReference type="FunFam" id="3.40.50.620:FF:000021">
    <property type="entry name" value="Riboflavin biosynthesis protein"/>
    <property type="match status" value="1"/>
</dbReference>
<keyword evidence="12" id="KW-0547">Nucleotide-binding</keyword>
<dbReference type="EC" id="2.7.7.2" evidence="6"/>
<comment type="function">
    <text evidence="1">Catalyzes the phosphorylation of riboflavin to FMN followed by the adenylation of FMN to FAD.</text>
</comment>
<dbReference type="GeneID" id="301099714"/>
<dbReference type="AlphaFoldDB" id="A0A7Y6JVH2"/>
<dbReference type="GO" id="GO:0003919">
    <property type="term" value="F:FMN adenylyltransferase activity"/>
    <property type="evidence" value="ECO:0007669"/>
    <property type="project" value="UniProtKB-EC"/>
</dbReference>
<name>A0A7Y6JVH2_9BURK</name>
<dbReference type="InterPro" id="IPR015864">
    <property type="entry name" value="FAD_synthase"/>
</dbReference>
<dbReference type="PANTHER" id="PTHR22749">
    <property type="entry name" value="RIBOFLAVIN KINASE/FMN ADENYLYLTRANSFERASE"/>
    <property type="match status" value="1"/>
</dbReference>
<dbReference type="Proteomes" id="UP000594380">
    <property type="component" value="Unassembled WGS sequence"/>
</dbReference>
<keyword evidence="9" id="KW-0288">FMN</keyword>
<dbReference type="GO" id="GO:0009398">
    <property type="term" value="P:FMN biosynthetic process"/>
    <property type="evidence" value="ECO:0007669"/>
    <property type="project" value="TreeGrafter"/>
</dbReference>
<evidence type="ECO:0000256" key="17">
    <source>
        <dbReference type="ARBA" id="ARBA00049494"/>
    </source>
</evidence>
<comment type="catalytic activity">
    <reaction evidence="17">
        <text>FMN + ATP + H(+) = FAD + diphosphate</text>
        <dbReference type="Rhea" id="RHEA:17237"/>
        <dbReference type="ChEBI" id="CHEBI:15378"/>
        <dbReference type="ChEBI" id="CHEBI:30616"/>
        <dbReference type="ChEBI" id="CHEBI:33019"/>
        <dbReference type="ChEBI" id="CHEBI:57692"/>
        <dbReference type="ChEBI" id="CHEBI:58210"/>
        <dbReference type="EC" id="2.7.7.2"/>
    </reaction>
</comment>
<evidence type="ECO:0000256" key="2">
    <source>
        <dbReference type="ARBA" id="ARBA00004726"/>
    </source>
</evidence>
<dbReference type="Pfam" id="PF06574">
    <property type="entry name" value="FAD_syn"/>
    <property type="match status" value="1"/>
</dbReference>
<dbReference type="Gene3D" id="3.40.50.620">
    <property type="entry name" value="HUPs"/>
    <property type="match status" value="1"/>
</dbReference>
<sequence>MLVISDPREFRLSGSVVSIGMFDGVHHGHRHVLQKLRERGAVSSLPTVVVTFDPHPLATLRPAACPAFLSTLEGRMSLLASTGRVDYCVVLRFDRARSEESADDFVEQTLGGRLGMRSLVVGENFACGSGRRGDIEYLSALGGRLGFEVVPVPLQLDSRIAGGAHCSSSETRRLIQRGDMVAANAMLARPHELPGTVHGLLAAPCHAIDLTVPGDMCSPPAGNYAGTVKKQGASPWTSAVLQVREQQPGRGGRTVRVLAARTTKIVIGDAMTVRFLDRTNVTASRVAVGTTADPK</sequence>
<evidence type="ECO:0000256" key="1">
    <source>
        <dbReference type="ARBA" id="ARBA00002121"/>
    </source>
</evidence>
<comment type="pathway">
    <text evidence="2">Cofactor biosynthesis; FAD biosynthesis; FAD from FMN: step 1/1.</text>
</comment>
<gene>
    <name evidence="19" type="ORF">G5S42_05070</name>
</gene>
<evidence type="ECO:0000256" key="12">
    <source>
        <dbReference type="ARBA" id="ARBA00022741"/>
    </source>
</evidence>
<evidence type="ECO:0000256" key="13">
    <source>
        <dbReference type="ARBA" id="ARBA00022827"/>
    </source>
</evidence>
<evidence type="ECO:0000256" key="16">
    <source>
        <dbReference type="ARBA" id="ARBA00047880"/>
    </source>
</evidence>
<dbReference type="UniPathway" id="UPA00277">
    <property type="reaction ID" value="UER00407"/>
</dbReference>
<protein>
    <recommendedName>
        <fullName evidence="7">Bifunctional riboflavin kinase/FMN adenylyltransferase</fullName>
        <ecNumber evidence="5">2.7.1.26</ecNumber>
        <ecNumber evidence="6">2.7.7.2</ecNumber>
    </recommendedName>
    <alternativeName>
        <fullName evidence="15">Riboflavin biosynthesis protein RibF</fullName>
    </alternativeName>
</protein>
<dbReference type="EC" id="2.7.1.26" evidence="5"/>
<dbReference type="InterPro" id="IPR023468">
    <property type="entry name" value="Riboflavin_kinase"/>
</dbReference>
<dbReference type="RefSeq" id="WP_176105804.1">
    <property type="nucleotide sequence ID" value="NZ_JAALDK010000001.1"/>
</dbReference>
<evidence type="ECO:0000256" key="7">
    <source>
        <dbReference type="ARBA" id="ARBA00018483"/>
    </source>
</evidence>
<evidence type="ECO:0000256" key="6">
    <source>
        <dbReference type="ARBA" id="ARBA00012393"/>
    </source>
</evidence>
<comment type="caution">
    <text evidence="19">The sequence shown here is derived from an EMBL/GenBank/DDBJ whole genome shotgun (WGS) entry which is preliminary data.</text>
</comment>
<feature type="domain" description="FAD synthetase" evidence="18">
    <location>
        <begin position="13"/>
        <end position="154"/>
    </location>
</feature>